<feature type="region of interest" description="Disordered" evidence="10">
    <location>
        <begin position="1"/>
        <end position="37"/>
    </location>
</feature>
<dbReference type="InterPro" id="IPR037177">
    <property type="entry name" value="DLC_sf"/>
</dbReference>
<feature type="domain" description="GEX2 N-terminal Ig-like" evidence="12">
    <location>
        <begin position="241"/>
        <end position="346"/>
    </location>
</feature>
<evidence type="ECO:0000256" key="5">
    <source>
        <dbReference type="ARBA" id="ARBA00022737"/>
    </source>
</evidence>
<evidence type="ECO:0000313" key="14">
    <source>
        <dbReference type="Proteomes" id="UP001472677"/>
    </source>
</evidence>
<keyword evidence="5" id="KW-0677">Repeat</keyword>
<dbReference type="InterPro" id="IPR056434">
    <property type="entry name" value="Ig_GEX2_N"/>
</dbReference>
<evidence type="ECO:0000256" key="8">
    <source>
        <dbReference type="ARBA" id="ARBA00023212"/>
    </source>
</evidence>
<sequence length="1152" mass="128681">MSSEEAKRSVTGALTVKPTTDERKHSPALTAESTTSPARKVVIKSADMKDDLQKEAVNIAISAFEKNNVEKDVAENIKKEFDKRHGPTWHCIVGRNFGSYVTHETNHFVYFYLDQKAVLLFKSVEDIWPKFAFSWLDDKDTFKAGETATIKIKVLGNFDGKGNPSRDRSAFKPVITVNWKTGNSSYISGLFLDINGDPSTWQIVFVPIQAGLFNVFIDDVAFKVTDSSLHFTVEPGPMNPSASVASWLGFWDEFEAGSRAPVLVRPKDAFGNNVTSTDVEPSSYNFSATALHENGSVASLLNITSMAWNEFGYIIMEFVSVIAGNFLLNIQGANKTLNGSPLPFKVNPGPLDVSNCVAKWKFEFNSWQIFSMMELLIYQQDQYGNLVPGLYEFDADVIEDDTNLSIPVTDLQFEEVEPGVQLFSFSLTKAGNFWLTISDMKHNKSISYMPYAYTVFVGYCDGLESIVNGTGLNTSVAGELAEFSVYLRDAFQYPSSVELERLQVDIRREIDSASVSSTIYPTQISKGELPNIAITETEHVPAPSMGLNNTSPGSLTVWATAFNVNYTPLKSGIHKIYVFCGNIILNGGSPFTKEVKPGQVNISVSGVVKFAPKALKLIRNEILVQLMDSFSNPVVSEGSKLMLVLTSVEKPGFSHWMFVDNNNGTYTGHYLAMEDGTYELCVLFEGLHFSPCPFPISLYGSAYFPKAYDDIISLWEDESIAFDVLENDYLAGANASIVEFSNPIHGSLLQYGRLFRYTPYKDYFGNDSFIYTISSINGDLSTATVKIYVLTIPPQFVSFPSQLQAVEDLISPRFGGYDGFELKYSDPMDNISVILSAKHGTIFLSPMSMQFWQPIWTEFRVSKGDEEGTNLTIEGRLEVINFVLQSIQYLGNGNFSGNDTLRVSARNRNGVTDVDVQVVVDPINDPPYVRVPEFIMLNNTGDESLLFNKETDRFRISIGDPDVLNYPGGESGFEVAFSMEVSDGFLQAKLPAALIDSTKLKLKSTYQWQPLQTYVAISRQFVVRAIGIRFRATLNDCNTIMQHLSYKASLKFQYLIIFCSYKDWINNLIFLSGRRTRPLVAEATVNLIRVKSMSSLAIRSLEWVMVIEFLLVLSLGLMIVFFTCKCVILLVKEKRQQNPSNSEITRKENLQT</sequence>
<evidence type="ECO:0000256" key="11">
    <source>
        <dbReference type="SAM" id="Phobius"/>
    </source>
</evidence>
<organism evidence="13 14">
    <name type="scientific">Hibiscus sabdariffa</name>
    <name type="common">roselle</name>
    <dbReference type="NCBI Taxonomy" id="183260"/>
    <lineage>
        <taxon>Eukaryota</taxon>
        <taxon>Viridiplantae</taxon>
        <taxon>Streptophyta</taxon>
        <taxon>Embryophyta</taxon>
        <taxon>Tracheophyta</taxon>
        <taxon>Spermatophyta</taxon>
        <taxon>Magnoliopsida</taxon>
        <taxon>eudicotyledons</taxon>
        <taxon>Gunneridae</taxon>
        <taxon>Pentapetalae</taxon>
        <taxon>rosids</taxon>
        <taxon>malvids</taxon>
        <taxon>Malvales</taxon>
        <taxon>Malvaceae</taxon>
        <taxon>Malvoideae</taxon>
        <taxon>Hibiscus</taxon>
    </lineage>
</organism>
<gene>
    <name evidence="13" type="ORF">V6N12_061643</name>
</gene>
<dbReference type="Pfam" id="PF01221">
    <property type="entry name" value="Dynein_light"/>
    <property type="match status" value="1"/>
</dbReference>
<dbReference type="SMART" id="SM01375">
    <property type="entry name" value="Dynein_light"/>
    <property type="match status" value="1"/>
</dbReference>
<proteinExistence type="inferred from homology"/>
<comment type="similarity">
    <text evidence="2">Belongs to the dynein light chain family.</text>
</comment>
<dbReference type="InterPro" id="IPR019763">
    <property type="entry name" value="Dynein_light_1/2_CS"/>
</dbReference>
<comment type="caution">
    <text evidence="13">The sequence shown here is derived from an EMBL/GenBank/DDBJ whole genome shotgun (WGS) entry which is preliminary data.</text>
</comment>
<feature type="repeat" description="Filamin" evidence="9">
    <location>
        <begin position="660"/>
        <end position="698"/>
    </location>
</feature>
<dbReference type="CDD" id="cd21452">
    <property type="entry name" value="DLC-like_DYNLL1_DYNLL2"/>
    <property type="match status" value="1"/>
</dbReference>
<dbReference type="InterPro" id="IPR017868">
    <property type="entry name" value="Filamin/ABP280_repeat-like"/>
</dbReference>
<keyword evidence="3" id="KW-0963">Cytoplasm</keyword>
<dbReference type="Gene3D" id="2.60.40.10">
    <property type="entry name" value="Immunoglobulins"/>
    <property type="match status" value="2"/>
</dbReference>
<evidence type="ECO:0000256" key="4">
    <source>
        <dbReference type="ARBA" id="ARBA00022701"/>
    </source>
</evidence>
<evidence type="ECO:0000259" key="12">
    <source>
        <dbReference type="Pfam" id="PF23616"/>
    </source>
</evidence>
<dbReference type="PROSITE" id="PS50194">
    <property type="entry name" value="FILAMIN_REPEAT"/>
    <property type="match status" value="2"/>
</dbReference>
<dbReference type="Pfam" id="PF23616">
    <property type="entry name" value="Ig_GEX2_N"/>
    <property type="match status" value="2"/>
</dbReference>
<dbReference type="EMBL" id="JBBPBM010000021">
    <property type="protein sequence ID" value="KAK8548737.1"/>
    <property type="molecule type" value="Genomic_DNA"/>
</dbReference>
<dbReference type="InterPro" id="IPR014756">
    <property type="entry name" value="Ig_E-set"/>
</dbReference>
<accession>A0ABR2DZC9</accession>
<dbReference type="PANTHER" id="PTHR38537">
    <property type="entry name" value="JITTERBUG, ISOFORM N"/>
    <property type="match status" value="1"/>
</dbReference>
<comment type="subcellular location">
    <subcellularLocation>
        <location evidence="1">Cytoplasm</location>
        <location evidence="1">Cytoskeleton</location>
    </subcellularLocation>
</comment>
<protein>
    <recommendedName>
        <fullName evidence="12">GEX2 N-terminal Ig-like domain-containing protein</fullName>
    </recommendedName>
</protein>
<dbReference type="PANTHER" id="PTHR38537:SF8">
    <property type="entry name" value="FILAMIN-A"/>
    <property type="match status" value="1"/>
</dbReference>
<keyword evidence="7" id="KW-0505">Motor protein</keyword>
<feature type="repeat" description="Filamin" evidence="9">
    <location>
        <begin position="457"/>
        <end position="595"/>
    </location>
</feature>
<dbReference type="Pfam" id="PF17963">
    <property type="entry name" value="Big_9"/>
    <property type="match status" value="1"/>
</dbReference>
<evidence type="ECO:0000256" key="3">
    <source>
        <dbReference type="ARBA" id="ARBA00022490"/>
    </source>
</evidence>
<keyword evidence="6" id="KW-0243">Dynein</keyword>
<dbReference type="InterPro" id="IPR001372">
    <property type="entry name" value="Dynein_light_chain_typ-1/2"/>
</dbReference>
<name>A0ABR2DZC9_9ROSI</name>
<evidence type="ECO:0000256" key="10">
    <source>
        <dbReference type="SAM" id="MobiDB-lite"/>
    </source>
</evidence>
<reference evidence="13 14" key="1">
    <citation type="journal article" date="2024" name="G3 (Bethesda)">
        <title>Genome assembly of Hibiscus sabdariffa L. provides insights into metabolisms of medicinal natural products.</title>
        <authorList>
            <person name="Kim T."/>
        </authorList>
    </citation>
    <scope>NUCLEOTIDE SEQUENCE [LARGE SCALE GENOMIC DNA]</scope>
    <source>
        <strain evidence="13">TK-2024</strain>
        <tissue evidence="13">Old leaves</tissue>
    </source>
</reference>
<dbReference type="InterPro" id="IPR044801">
    <property type="entry name" value="Filamin"/>
</dbReference>
<evidence type="ECO:0000256" key="2">
    <source>
        <dbReference type="ARBA" id="ARBA00010156"/>
    </source>
</evidence>
<dbReference type="InterPro" id="IPR013783">
    <property type="entry name" value="Ig-like_fold"/>
</dbReference>
<keyword evidence="4" id="KW-0493">Microtubule</keyword>
<dbReference type="SUPFAM" id="SSF81296">
    <property type="entry name" value="E set domains"/>
    <property type="match status" value="2"/>
</dbReference>
<dbReference type="SUPFAM" id="SSF54648">
    <property type="entry name" value="DLC"/>
    <property type="match status" value="1"/>
</dbReference>
<evidence type="ECO:0000256" key="1">
    <source>
        <dbReference type="ARBA" id="ARBA00004245"/>
    </source>
</evidence>
<keyword evidence="11" id="KW-1133">Transmembrane helix</keyword>
<dbReference type="Gene3D" id="2.60.40.3440">
    <property type="match status" value="1"/>
</dbReference>
<keyword evidence="11" id="KW-0812">Transmembrane</keyword>
<dbReference type="PROSITE" id="PS01239">
    <property type="entry name" value="DYNEIN_LIGHT_1"/>
    <property type="match status" value="1"/>
</dbReference>
<evidence type="ECO:0000313" key="13">
    <source>
        <dbReference type="EMBL" id="KAK8548737.1"/>
    </source>
</evidence>
<keyword evidence="14" id="KW-1185">Reference proteome</keyword>
<evidence type="ECO:0000256" key="7">
    <source>
        <dbReference type="ARBA" id="ARBA00023175"/>
    </source>
</evidence>
<evidence type="ECO:0000256" key="6">
    <source>
        <dbReference type="ARBA" id="ARBA00023017"/>
    </source>
</evidence>
<feature type="domain" description="GEX2 N-terminal Ig-like" evidence="12">
    <location>
        <begin position="129"/>
        <end position="233"/>
    </location>
</feature>
<keyword evidence="8" id="KW-0206">Cytoskeleton</keyword>
<dbReference type="Gene3D" id="3.30.740.10">
    <property type="entry name" value="Protein Inhibitor Of Neuronal Nitric Oxide Synthase"/>
    <property type="match status" value="1"/>
</dbReference>
<keyword evidence="11" id="KW-0472">Membrane</keyword>
<feature type="transmembrane region" description="Helical" evidence="11">
    <location>
        <begin position="1103"/>
        <end position="1131"/>
    </location>
</feature>
<evidence type="ECO:0000256" key="9">
    <source>
        <dbReference type="PROSITE-ProRule" id="PRU00087"/>
    </source>
</evidence>
<dbReference type="Proteomes" id="UP001472677">
    <property type="component" value="Unassembled WGS sequence"/>
</dbReference>